<evidence type="ECO:0008006" key="3">
    <source>
        <dbReference type="Google" id="ProtNLM"/>
    </source>
</evidence>
<reference evidence="2" key="1">
    <citation type="submission" date="2020-02" db="EMBL/GenBank/DDBJ databases">
        <authorList>
            <person name="Meier V. D."/>
        </authorList>
    </citation>
    <scope>NUCLEOTIDE SEQUENCE</scope>
    <source>
        <strain evidence="2">AVDCRST_MAG77</strain>
    </source>
</reference>
<feature type="transmembrane region" description="Helical" evidence="1">
    <location>
        <begin position="145"/>
        <end position="164"/>
    </location>
</feature>
<feature type="transmembrane region" description="Helical" evidence="1">
    <location>
        <begin position="83"/>
        <end position="106"/>
    </location>
</feature>
<keyword evidence="1" id="KW-1133">Transmembrane helix</keyword>
<proteinExistence type="predicted"/>
<feature type="transmembrane region" description="Helical" evidence="1">
    <location>
        <begin position="622"/>
        <end position="645"/>
    </location>
</feature>
<evidence type="ECO:0000313" key="2">
    <source>
        <dbReference type="EMBL" id="CAA9270855.1"/>
    </source>
</evidence>
<feature type="transmembrane region" description="Helical" evidence="1">
    <location>
        <begin position="331"/>
        <end position="351"/>
    </location>
</feature>
<feature type="transmembrane region" description="Helical" evidence="1">
    <location>
        <begin position="412"/>
        <end position="433"/>
    </location>
</feature>
<gene>
    <name evidence="2" type="ORF">AVDCRST_MAG77-3200</name>
</gene>
<dbReference type="AlphaFoldDB" id="A0A6J4J5B7"/>
<feature type="transmembrane region" description="Helical" evidence="1">
    <location>
        <begin position="118"/>
        <end position="139"/>
    </location>
</feature>
<feature type="transmembrane region" description="Helical" evidence="1">
    <location>
        <begin position="171"/>
        <end position="187"/>
    </location>
</feature>
<accession>A0A6J4J5B7</accession>
<name>A0A6J4J5B7_9CHLR</name>
<keyword evidence="1" id="KW-0472">Membrane</keyword>
<protein>
    <recommendedName>
        <fullName evidence="3">YfhO family protein</fullName>
    </recommendedName>
</protein>
<feature type="transmembrane region" description="Helical" evidence="1">
    <location>
        <begin position="193"/>
        <end position="210"/>
    </location>
</feature>
<feature type="transmembrane region" description="Helical" evidence="1">
    <location>
        <begin position="371"/>
        <end position="391"/>
    </location>
</feature>
<evidence type="ECO:0000256" key="1">
    <source>
        <dbReference type="SAM" id="Phobius"/>
    </source>
</evidence>
<organism evidence="2">
    <name type="scientific">uncultured Chloroflexota bacterium</name>
    <dbReference type="NCBI Taxonomy" id="166587"/>
    <lineage>
        <taxon>Bacteria</taxon>
        <taxon>Bacillati</taxon>
        <taxon>Chloroflexota</taxon>
        <taxon>environmental samples</taxon>
    </lineage>
</organism>
<feature type="transmembrane region" description="Helical" evidence="1">
    <location>
        <begin position="222"/>
        <end position="244"/>
    </location>
</feature>
<feature type="transmembrane region" description="Helical" evidence="1">
    <location>
        <begin position="288"/>
        <end position="311"/>
    </location>
</feature>
<keyword evidence="1" id="KW-0812">Transmembrane</keyword>
<sequence length="664" mass="71720">MAPFLVGALELTLLAVWAGYVARPYLNLDTQWVPAGREYLSNIQTHHFWTRLLECGSCAFWNGSFRGGYPALADPHGSMLHPLVAITTLIWGVFTGSKVALVAALFMAGVAQWWLAHLLRVSVVARLWTAGLAVAGGHLSGRMEPGNFGLLLSTAACALVLPAVMQYSRALNARAAAILSVTVASVAVSGQGYMQFGLVLVLPVTLLVLWRPSETGKWLRSSAVVVLLTALLSAPLLVPLVHFLPEFGKDTDAGFRSAQAFPYVPLNLVISDPKFYLSESLGKLPYPYLYTLYVGWMAVLMGAIGAGTAVIAAGTDPATERGRKRAERVFLVVYAVGALWVASAAPLQWLISAMPWRSVTSQLVGLRYPPVIAGLAVPPLLGLSAVGYSRVEQWARERYRTMRLKPRRSRGPAVLLGLTGSALLPLALLFAAWGSLLDAQRFSGNWLTVQRQSTDLRDVLMALKTSDAQWVNTPYGEQFWIEPAVAFGLKLNLGTQGWYWKGRQPPPAVREAHRQVVAADMTLKTTVGGVPIWEAFSGREYAAVVHADGQRTVCAALAAGGHIDVTCGLSAAGTLTVRENNWSGWRASVDGEAAPLLPGTWLQVALPAGQHRVGMRYEPLDVTIGVMLFAIGGVMVFAMVLGLGAPGSLRHLRRSAHRWKRAPR</sequence>
<dbReference type="EMBL" id="CADCTC010000175">
    <property type="protein sequence ID" value="CAA9270855.1"/>
    <property type="molecule type" value="Genomic_DNA"/>
</dbReference>